<keyword evidence="3" id="KW-0633">Potassium transport</keyword>
<proteinExistence type="predicted"/>
<dbReference type="InterPro" id="IPR013518">
    <property type="entry name" value="K_chnl_inward-rec_Kir_cyto"/>
</dbReference>
<name>A0A0C5WBS6_9FLAO</name>
<dbReference type="GO" id="GO:0005242">
    <property type="term" value="F:inward rectifier potassium channel activity"/>
    <property type="evidence" value="ECO:0007669"/>
    <property type="project" value="InterPro"/>
</dbReference>
<evidence type="ECO:0000256" key="1">
    <source>
        <dbReference type="ARBA" id="ARBA00004141"/>
    </source>
</evidence>
<dbReference type="GO" id="GO:1990573">
    <property type="term" value="P:potassium ion import across plasma membrane"/>
    <property type="evidence" value="ECO:0007669"/>
    <property type="project" value="TreeGrafter"/>
</dbReference>
<dbReference type="GO" id="GO:0034702">
    <property type="term" value="C:monoatomic ion channel complex"/>
    <property type="evidence" value="ECO:0007669"/>
    <property type="project" value="UniProtKB-KW"/>
</dbReference>
<feature type="domain" description="Potassium channel" evidence="12">
    <location>
        <begin position="68"/>
        <end position="140"/>
    </location>
</feature>
<dbReference type="HOGENOM" id="CLU_022738_2_0_10"/>
<evidence type="ECO:0000256" key="9">
    <source>
        <dbReference type="ARBA" id="ARBA00023136"/>
    </source>
</evidence>
<feature type="transmembrane region" description="Helical" evidence="11">
    <location>
        <begin position="88"/>
        <end position="108"/>
    </location>
</feature>
<dbReference type="Gene3D" id="2.60.40.1400">
    <property type="entry name" value="G protein-activated inward rectifier potassium channel 1"/>
    <property type="match status" value="1"/>
</dbReference>
<evidence type="ECO:0000256" key="7">
    <source>
        <dbReference type="ARBA" id="ARBA00022989"/>
    </source>
</evidence>
<feature type="transmembrane region" description="Helical" evidence="11">
    <location>
        <begin position="51"/>
        <end position="76"/>
    </location>
</feature>
<accession>A0A0C5WBS6</accession>
<dbReference type="OrthoDB" id="9813518at2"/>
<keyword evidence="15" id="KW-1185">Reference proteome</keyword>
<evidence type="ECO:0000256" key="11">
    <source>
        <dbReference type="SAM" id="Phobius"/>
    </source>
</evidence>
<dbReference type="Pfam" id="PF07885">
    <property type="entry name" value="Ion_trans_2"/>
    <property type="match status" value="1"/>
</dbReference>
<dbReference type="InterPro" id="IPR016449">
    <property type="entry name" value="K_chnl_inward-rec_Kir"/>
</dbReference>
<dbReference type="InterPro" id="IPR041647">
    <property type="entry name" value="IRK_C"/>
</dbReference>
<dbReference type="PANTHER" id="PTHR11767:SF102">
    <property type="entry name" value="INWARDLY RECTIFYING POTASSIUM CHANNEL 1, ISOFORM F"/>
    <property type="match status" value="1"/>
</dbReference>
<dbReference type="SUPFAM" id="SSF81296">
    <property type="entry name" value="E set domains"/>
    <property type="match status" value="1"/>
</dbReference>
<evidence type="ECO:0000256" key="8">
    <source>
        <dbReference type="ARBA" id="ARBA00023065"/>
    </source>
</evidence>
<evidence type="ECO:0000256" key="5">
    <source>
        <dbReference type="ARBA" id="ARBA00022882"/>
    </source>
</evidence>
<gene>
    <name evidence="14" type="ORF">AW14_13845</name>
</gene>
<dbReference type="InterPro" id="IPR014756">
    <property type="entry name" value="Ig_E-set"/>
</dbReference>
<sequence>MENKIKDPGIGNASSEHAKRMMNPDGTFNLKYINKPRKFSEAYHYLVNITWFHFFTLIFVFGFLINAVFALLYILIGIEQITPSTGEFVLDFYNAFFFSTQTFTTLGYGVMAPHGISSGFISSFEAFLGLLLFAFATGLIYGRFSKPRSATLFSKNLIIRDFNDGRAIMFRLVNHRKTIMIYPKIKVTLSLSVKNALGDYENNFYNLKLERDSINYLPTTWTIVHELDNDSPLSKYSNEDIKKLHGELLIMISYYDESFNQEVHQMHSYVLNEVQIDFKFKKAQYFNKAGELVLDYKCFDVIEPSKS</sequence>
<keyword evidence="4 11" id="KW-0812">Transmembrane</keyword>
<comment type="subcellular location">
    <subcellularLocation>
        <location evidence="1">Membrane</location>
        <topology evidence="1">Multi-pass membrane protein</topology>
    </subcellularLocation>
</comment>
<feature type="domain" description="Inward rectifier potassium channel C-terminal" evidence="13">
    <location>
        <begin position="152"/>
        <end position="302"/>
    </location>
</feature>
<dbReference type="PATRIC" id="fig|1454006.5.peg.2745"/>
<dbReference type="PANTHER" id="PTHR11767">
    <property type="entry name" value="INWARD RECTIFIER POTASSIUM CHANNEL"/>
    <property type="match status" value="1"/>
</dbReference>
<evidence type="ECO:0000256" key="10">
    <source>
        <dbReference type="ARBA" id="ARBA00023303"/>
    </source>
</evidence>
<keyword evidence="5" id="KW-0851">Voltage-gated channel</keyword>
<dbReference type="STRING" id="1454006.AW14_13845"/>
<evidence type="ECO:0000256" key="6">
    <source>
        <dbReference type="ARBA" id="ARBA00022958"/>
    </source>
</evidence>
<dbReference type="SUPFAM" id="SSF81324">
    <property type="entry name" value="Voltage-gated potassium channels"/>
    <property type="match status" value="1"/>
</dbReference>
<dbReference type="Gene3D" id="1.10.287.70">
    <property type="match status" value="1"/>
</dbReference>
<evidence type="ECO:0000313" key="14">
    <source>
        <dbReference type="EMBL" id="AJR04558.1"/>
    </source>
</evidence>
<dbReference type="GO" id="GO:0034765">
    <property type="term" value="P:regulation of monoatomic ion transmembrane transport"/>
    <property type="evidence" value="ECO:0007669"/>
    <property type="project" value="TreeGrafter"/>
</dbReference>
<dbReference type="AlphaFoldDB" id="A0A0C5WBS6"/>
<dbReference type="Proteomes" id="UP000032229">
    <property type="component" value="Chromosome"/>
</dbReference>
<dbReference type="PRINTS" id="PR01320">
    <property type="entry name" value="KIRCHANNEL"/>
</dbReference>
<dbReference type="EMBL" id="CP007202">
    <property type="protein sequence ID" value="AJR04558.1"/>
    <property type="molecule type" value="Genomic_DNA"/>
</dbReference>
<reference evidence="14 15" key="1">
    <citation type="submission" date="2014-02" db="EMBL/GenBank/DDBJ databases">
        <authorList>
            <person name="Young C.-C."/>
            <person name="Hameed A."/>
            <person name="Huang H.-C."/>
            <person name="Shahina M."/>
        </authorList>
    </citation>
    <scope>NUCLEOTIDE SEQUENCE [LARGE SCALE GENOMIC DNA]</scope>
    <source>
        <strain evidence="14 15">CC-SAMT-1</strain>
    </source>
</reference>
<evidence type="ECO:0000256" key="2">
    <source>
        <dbReference type="ARBA" id="ARBA00022448"/>
    </source>
</evidence>
<evidence type="ECO:0000259" key="13">
    <source>
        <dbReference type="Pfam" id="PF17655"/>
    </source>
</evidence>
<keyword evidence="7 11" id="KW-1133">Transmembrane helix</keyword>
<evidence type="ECO:0000256" key="3">
    <source>
        <dbReference type="ARBA" id="ARBA00022538"/>
    </source>
</evidence>
<evidence type="ECO:0000259" key="12">
    <source>
        <dbReference type="Pfam" id="PF07885"/>
    </source>
</evidence>
<keyword evidence="6" id="KW-0630">Potassium</keyword>
<keyword evidence="10 14" id="KW-0407">Ion channel</keyword>
<organism evidence="14 15">
    <name type="scientific">Siansivirga zeaxanthinifaciens CC-SAMT-1</name>
    <dbReference type="NCBI Taxonomy" id="1454006"/>
    <lineage>
        <taxon>Bacteria</taxon>
        <taxon>Pseudomonadati</taxon>
        <taxon>Bacteroidota</taxon>
        <taxon>Flavobacteriia</taxon>
        <taxon>Flavobacteriales</taxon>
        <taxon>Flavobacteriaceae</taxon>
        <taxon>Siansivirga</taxon>
    </lineage>
</organism>
<evidence type="ECO:0000256" key="4">
    <source>
        <dbReference type="ARBA" id="ARBA00022692"/>
    </source>
</evidence>
<evidence type="ECO:0000313" key="15">
    <source>
        <dbReference type="Proteomes" id="UP000032229"/>
    </source>
</evidence>
<feature type="transmembrane region" description="Helical" evidence="11">
    <location>
        <begin position="120"/>
        <end position="141"/>
    </location>
</feature>
<dbReference type="KEGG" id="sze:AW14_13845"/>
<protein>
    <submittedName>
        <fullName evidence="14">K+ channel, inward rectifier</fullName>
    </submittedName>
</protein>
<dbReference type="InterPro" id="IPR013099">
    <property type="entry name" value="K_chnl_dom"/>
</dbReference>
<dbReference type="RefSeq" id="WP_154662161.1">
    <property type="nucleotide sequence ID" value="NZ_CP007202.1"/>
</dbReference>
<dbReference type="GO" id="GO:0005886">
    <property type="term" value="C:plasma membrane"/>
    <property type="evidence" value="ECO:0007669"/>
    <property type="project" value="TreeGrafter"/>
</dbReference>
<keyword evidence="9 11" id="KW-0472">Membrane</keyword>
<dbReference type="Pfam" id="PF17655">
    <property type="entry name" value="IRK_C"/>
    <property type="match status" value="1"/>
</dbReference>
<keyword evidence="2" id="KW-0813">Transport</keyword>
<keyword evidence="8" id="KW-0406">Ion transport</keyword>